<reference evidence="5" key="1">
    <citation type="submission" date="2018-03" db="EMBL/GenBank/DDBJ databases">
        <authorList>
            <person name="Nunes O.C."/>
            <person name="Lopes A.R."/>
            <person name="Froufe H."/>
            <person name="Munoz-Merida A."/>
            <person name="Barroso C."/>
            <person name="Egas C."/>
        </authorList>
    </citation>
    <scope>NUCLEOTIDE SEQUENCE</scope>
    <source>
        <strain evidence="5">ON4</strain>
    </source>
</reference>
<evidence type="ECO:0000256" key="1">
    <source>
        <dbReference type="ARBA" id="ARBA00001974"/>
    </source>
</evidence>
<evidence type="ECO:0000259" key="4">
    <source>
        <dbReference type="Pfam" id="PF01593"/>
    </source>
</evidence>
<dbReference type="PANTHER" id="PTHR43563:SF1">
    <property type="entry name" value="AMINE OXIDASE [FLAVIN-CONTAINING] B"/>
    <property type="match status" value="1"/>
</dbReference>
<accession>A0ABT7CAR8</accession>
<dbReference type="RefSeq" id="WP_035733389.1">
    <property type="nucleotide sequence ID" value="NZ_CP028426.1"/>
</dbReference>
<evidence type="ECO:0000313" key="5">
    <source>
        <dbReference type="EMBL" id="MDJ1372290.1"/>
    </source>
</evidence>
<dbReference type="PRINTS" id="PR00757">
    <property type="entry name" value="AMINEOXDASEF"/>
</dbReference>
<keyword evidence="3" id="KW-0560">Oxidoreductase</keyword>
<reference evidence="5" key="2">
    <citation type="journal article" date="2022" name="Sci. Rep.">
        <title>In silico prediction of the enzymes involved in the degradation of the herbicide molinate by Gulosibacter molinativorax ON4T.</title>
        <authorList>
            <person name="Lopes A.R."/>
            <person name="Bunin E."/>
            <person name="Viana A.T."/>
            <person name="Froufe H."/>
            <person name="Munoz-Merida A."/>
            <person name="Pinho D."/>
            <person name="Figueiredo J."/>
            <person name="Barroso C."/>
            <person name="Vaz-Moreira I."/>
            <person name="Bellanger X."/>
            <person name="Egas C."/>
            <person name="Nunes O.C."/>
        </authorList>
    </citation>
    <scope>NUCLEOTIDE SEQUENCE</scope>
    <source>
        <strain evidence="5">ON4</strain>
    </source>
</reference>
<gene>
    <name evidence="5" type="ORF">C7K25_13085</name>
</gene>
<dbReference type="Pfam" id="PF01593">
    <property type="entry name" value="Amino_oxidase"/>
    <property type="match status" value="1"/>
</dbReference>
<dbReference type="SUPFAM" id="SSF51905">
    <property type="entry name" value="FAD/NAD(P)-binding domain"/>
    <property type="match status" value="1"/>
</dbReference>
<evidence type="ECO:0000256" key="3">
    <source>
        <dbReference type="ARBA" id="ARBA00023002"/>
    </source>
</evidence>
<proteinExistence type="inferred from homology"/>
<dbReference type="EMBL" id="PXVD01000023">
    <property type="protein sequence ID" value="MDJ1372290.1"/>
    <property type="molecule type" value="Genomic_DNA"/>
</dbReference>
<dbReference type="Gene3D" id="3.50.50.60">
    <property type="entry name" value="FAD/NAD(P)-binding domain"/>
    <property type="match status" value="2"/>
</dbReference>
<comment type="caution">
    <text evidence="5">The sequence shown here is derived from an EMBL/GenBank/DDBJ whole genome shotgun (WGS) entry which is preliminary data.</text>
</comment>
<comment type="similarity">
    <text evidence="2">Belongs to the flavin monoamine oxidase family.</text>
</comment>
<dbReference type="Gene3D" id="3.90.660.10">
    <property type="match status" value="2"/>
</dbReference>
<evidence type="ECO:0000256" key="2">
    <source>
        <dbReference type="ARBA" id="ARBA00005995"/>
    </source>
</evidence>
<comment type="cofactor">
    <cofactor evidence="1">
        <name>FAD</name>
        <dbReference type="ChEBI" id="CHEBI:57692"/>
    </cofactor>
</comment>
<feature type="domain" description="Amine oxidase" evidence="4">
    <location>
        <begin position="21"/>
        <end position="430"/>
    </location>
</feature>
<dbReference type="Proteomes" id="UP001170379">
    <property type="component" value="Unassembled WGS sequence"/>
</dbReference>
<keyword evidence="6" id="KW-1185">Reference proteome</keyword>
<evidence type="ECO:0000313" key="6">
    <source>
        <dbReference type="Proteomes" id="UP001170379"/>
    </source>
</evidence>
<dbReference type="InterPro" id="IPR001613">
    <property type="entry name" value="Flavin_amine_oxidase"/>
</dbReference>
<name>A0ABT7CAR8_9MICO</name>
<protein>
    <submittedName>
        <fullName evidence="5">FAD-dependent oxidoreductase</fullName>
    </submittedName>
</protein>
<dbReference type="InterPro" id="IPR002937">
    <property type="entry name" value="Amino_oxidase"/>
</dbReference>
<organism evidence="5 6">
    <name type="scientific">Gulosibacter molinativorax</name>
    <dbReference type="NCBI Taxonomy" id="256821"/>
    <lineage>
        <taxon>Bacteria</taxon>
        <taxon>Bacillati</taxon>
        <taxon>Actinomycetota</taxon>
        <taxon>Actinomycetes</taxon>
        <taxon>Micrococcales</taxon>
        <taxon>Microbacteriaceae</taxon>
        <taxon>Gulosibacter</taxon>
    </lineage>
</organism>
<sequence>MSKPIQSTETVDVVVVGAGFAGAIAARDSTEAGHTVVVLEGRDRVSGRTWYRKFEGKEQWIEVGGTWVAPSQQPHVKTEVERYGIELFQSPEPRAFAWGIDGEMSNAAFPIPAAEWPALERAVARIDQDADRIRLYEEPLGQEGLDDLDIPFTEYVDTLGLAPKSRDFILAWPAFYFGAYPEKLSALHVISWVTAFGSCTGWFTLLTDKFVGGTTGFVERILADAGADVRLNTAVASIDDEGEQVRVTTRSGEEILAKSVIVTAPINAWNTIQFTPELPTAYRAMGEEKQAGESVKVWVLVPALETDFYGVGLHTTFKWIASEYTTEDGTYLCAFASAEKDLDATDPDAVEAAVREFLPDAKVLASDTHDWNNDEFSQGTWMAYRPGQVMEYSAGLQVPHGRIHFANSDLASGWAGWIDGAIESGLRAAKQSNDLLGK</sequence>
<dbReference type="InterPro" id="IPR050703">
    <property type="entry name" value="Flavin_MAO"/>
</dbReference>
<dbReference type="InterPro" id="IPR036188">
    <property type="entry name" value="FAD/NAD-bd_sf"/>
</dbReference>
<dbReference type="PANTHER" id="PTHR43563">
    <property type="entry name" value="AMINE OXIDASE"/>
    <property type="match status" value="1"/>
</dbReference>